<dbReference type="OrthoDB" id="6105938at2759"/>
<name>A0A2G8L4W9_STIJA</name>
<dbReference type="Proteomes" id="UP000230750">
    <property type="component" value="Unassembled WGS sequence"/>
</dbReference>
<evidence type="ECO:0000256" key="1">
    <source>
        <dbReference type="ARBA" id="ARBA00022723"/>
    </source>
</evidence>
<keyword evidence="1" id="KW-0479">Metal-binding</keyword>
<dbReference type="PANTHER" id="PTHR25462:SF296">
    <property type="entry name" value="MEIOTIC P26, ISOFORM F"/>
    <property type="match status" value="1"/>
</dbReference>
<keyword evidence="7" id="KW-1185">Reference proteome</keyword>
<dbReference type="SUPFAM" id="SSF57850">
    <property type="entry name" value="RING/U-box"/>
    <property type="match status" value="1"/>
</dbReference>
<sequence>MASSSAWNAINENYFECSICLDTFSEPKVLPCLHRFCYDCLDGVMKGRRRTFDCPMCKHVCQIPRNGVDGFKTDFHMVEMQSFIQRQIPCEDSSMCEVLDQFHEKLQAQCHEHVESLSETCCRTCGNIPVCKTCVTTGIHTDHELIDIIEILCLQREKLRYKLSVLEKRPADIYKLRTKIEGVLEEERKHGTVNIKKNLQRRHEADIREIENRKSINLKERIKRMKISMLWRQMKSGNWKMKRRRKYNL</sequence>
<reference evidence="6 7" key="1">
    <citation type="journal article" date="2017" name="PLoS Biol.">
        <title>The sea cucumber genome provides insights into morphological evolution and visceral regeneration.</title>
        <authorList>
            <person name="Zhang X."/>
            <person name="Sun L."/>
            <person name="Yuan J."/>
            <person name="Sun Y."/>
            <person name="Gao Y."/>
            <person name="Zhang L."/>
            <person name="Li S."/>
            <person name="Dai H."/>
            <person name="Hamel J.F."/>
            <person name="Liu C."/>
            <person name="Yu Y."/>
            <person name="Liu S."/>
            <person name="Lin W."/>
            <person name="Guo K."/>
            <person name="Jin S."/>
            <person name="Xu P."/>
            <person name="Storey K.B."/>
            <person name="Huan P."/>
            <person name="Zhang T."/>
            <person name="Zhou Y."/>
            <person name="Zhang J."/>
            <person name="Lin C."/>
            <person name="Li X."/>
            <person name="Xing L."/>
            <person name="Huo D."/>
            <person name="Sun M."/>
            <person name="Wang L."/>
            <person name="Mercier A."/>
            <person name="Li F."/>
            <person name="Yang H."/>
            <person name="Xiang J."/>
        </authorList>
    </citation>
    <scope>NUCLEOTIDE SEQUENCE [LARGE SCALE GENOMIC DNA]</scope>
    <source>
        <strain evidence="6">Shaxun</strain>
        <tissue evidence="6">Muscle</tissue>
    </source>
</reference>
<evidence type="ECO:0000313" key="7">
    <source>
        <dbReference type="Proteomes" id="UP000230750"/>
    </source>
</evidence>
<dbReference type="InterPro" id="IPR001841">
    <property type="entry name" value="Znf_RING"/>
</dbReference>
<evidence type="ECO:0000256" key="4">
    <source>
        <dbReference type="PROSITE-ProRule" id="PRU00175"/>
    </source>
</evidence>
<evidence type="ECO:0000256" key="2">
    <source>
        <dbReference type="ARBA" id="ARBA00022771"/>
    </source>
</evidence>
<dbReference type="Gene3D" id="3.30.40.10">
    <property type="entry name" value="Zinc/RING finger domain, C3HC4 (zinc finger)"/>
    <property type="match status" value="1"/>
</dbReference>
<organism evidence="6 7">
    <name type="scientific">Stichopus japonicus</name>
    <name type="common">Sea cucumber</name>
    <dbReference type="NCBI Taxonomy" id="307972"/>
    <lineage>
        <taxon>Eukaryota</taxon>
        <taxon>Metazoa</taxon>
        <taxon>Echinodermata</taxon>
        <taxon>Eleutherozoa</taxon>
        <taxon>Echinozoa</taxon>
        <taxon>Holothuroidea</taxon>
        <taxon>Aspidochirotacea</taxon>
        <taxon>Aspidochirotida</taxon>
        <taxon>Stichopodidae</taxon>
        <taxon>Apostichopus</taxon>
    </lineage>
</organism>
<evidence type="ECO:0000259" key="5">
    <source>
        <dbReference type="PROSITE" id="PS50089"/>
    </source>
</evidence>
<dbReference type="InterPro" id="IPR018957">
    <property type="entry name" value="Znf_C3HC4_RING-type"/>
</dbReference>
<dbReference type="PROSITE" id="PS50089">
    <property type="entry name" value="ZF_RING_2"/>
    <property type="match status" value="1"/>
</dbReference>
<accession>A0A2G8L4W9</accession>
<evidence type="ECO:0000256" key="3">
    <source>
        <dbReference type="ARBA" id="ARBA00022833"/>
    </source>
</evidence>
<dbReference type="STRING" id="307972.A0A2G8L4W9"/>
<dbReference type="InterPro" id="IPR017907">
    <property type="entry name" value="Znf_RING_CS"/>
</dbReference>
<evidence type="ECO:0000313" key="6">
    <source>
        <dbReference type="EMBL" id="PIK55313.1"/>
    </source>
</evidence>
<dbReference type="SMART" id="SM00184">
    <property type="entry name" value="RING"/>
    <property type="match status" value="1"/>
</dbReference>
<feature type="domain" description="RING-type" evidence="5">
    <location>
        <begin position="17"/>
        <end position="58"/>
    </location>
</feature>
<dbReference type="Gene3D" id="3.30.160.60">
    <property type="entry name" value="Classic Zinc Finger"/>
    <property type="match status" value="1"/>
</dbReference>
<dbReference type="InterPro" id="IPR047153">
    <property type="entry name" value="TRIM45/56/19-like"/>
</dbReference>
<proteinExistence type="predicted"/>
<comment type="caution">
    <text evidence="6">The sequence shown here is derived from an EMBL/GenBank/DDBJ whole genome shotgun (WGS) entry which is preliminary data.</text>
</comment>
<dbReference type="Pfam" id="PF00097">
    <property type="entry name" value="zf-C3HC4"/>
    <property type="match status" value="1"/>
</dbReference>
<dbReference type="PROSITE" id="PS00518">
    <property type="entry name" value="ZF_RING_1"/>
    <property type="match status" value="1"/>
</dbReference>
<dbReference type="PANTHER" id="PTHR25462">
    <property type="entry name" value="BONUS, ISOFORM C-RELATED"/>
    <property type="match status" value="1"/>
</dbReference>
<dbReference type="GO" id="GO:0008270">
    <property type="term" value="F:zinc ion binding"/>
    <property type="evidence" value="ECO:0007669"/>
    <property type="project" value="UniProtKB-KW"/>
</dbReference>
<dbReference type="AlphaFoldDB" id="A0A2G8L4W9"/>
<keyword evidence="2 4" id="KW-0863">Zinc-finger</keyword>
<dbReference type="EMBL" id="MRZV01000220">
    <property type="protein sequence ID" value="PIK55313.1"/>
    <property type="molecule type" value="Genomic_DNA"/>
</dbReference>
<dbReference type="SUPFAM" id="SSF57845">
    <property type="entry name" value="B-box zinc-binding domain"/>
    <property type="match status" value="1"/>
</dbReference>
<keyword evidence="3" id="KW-0862">Zinc</keyword>
<gene>
    <name evidence="6" type="ORF">BSL78_07785</name>
</gene>
<dbReference type="InterPro" id="IPR013083">
    <property type="entry name" value="Znf_RING/FYVE/PHD"/>
</dbReference>
<protein>
    <submittedName>
        <fullName evidence="6">Putative tripartite motif-containing protein 3-like isoform X2</fullName>
    </submittedName>
</protein>